<dbReference type="Pfam" id="PF19609">
    <property type="entry name" value="DUF6114"/>
    <property type="match status" value="1"/>
</dbReference>
<feature type="region of interest" description="Disordered" evidence="1">
    <location>
        <begin position="170"/>
        <end position="199"/>
    </location>
</feature>
<evidence type="ECO:0000256" key="1">
    <source>
        <dbReference type="SAM" id="MobiDB-lite"/>
    </source>
</evidence>
<dbReference type="Proteomes" id="UP000629619">
    <property type="component" value="Unassembled WGS sequence"/>
</dbReference>
<sequence>MSTDDFWSRFRRWRRTRPFWGGLFLLLSGLEFFWSSNMDLANIQIHIGPQGFLSYLLPILMLICGALVWLTPAQRVFYGIIGLLAALYSFIGLNLGGWFIGMFLGIVGGALALAWTMPQARPGLRPPGPLDASGPDNSADGPADPTEPIEIAGHDDRPAAVRAPVVSDSSILPGFEEPRTEPPGPARSGPGETRSELPGRGVNRKALAIIVVPAVLGATVLIGSRLPASADDCPEGLPSIKTTSSASPARKSSPATPATTKPGAKATTTAPAASTATSAPASPNPSPKADEPNPVLDGLHNVVDGVGNLLGIGDDEESPAPSESPSASATGPAAAEPTATRTTAPATAPAGGGKTTRATSAPAEASSAAATGDVIPCLGARQEGLVADGAVPKSAIKPGIMKVDSLTMYNSTYEGVADVPTQNGVLKSLQFNMEKAVNRPFSLTIDEPGDAVTTIRSSVLTTTGNVRFYTPKMTGNLFGVIPVTFTPEQPPPLTLPILWFTNVTIDLAFVSCDTLTAEPLQVVES</sequence>
<evidence type="ECO:0000256" key="2">
    <source>
        <dbReference type="SAM" id="Phobius"/>
    </source>
</evidence>
<evidence type="ECO:0000313" key="3">
    <source>
        <dbReference type="EMBL" id="GIF07953.1"/>
    </source>
</evidence>
<feature type="transmembrane region" description="Helical" evidence="2">
    <location>
        <begin position="47"/>
        <end position="69"/>
    </location>
</feature>
<accession>A0A919NBM6</accession>
<keyword evidence="2" id="KW-1133">Transmembrane helix</keyword>
<feature type="transmembrane region" description="Helical" evidence="2">
    <location>
        <begin position="18"/>
        <end position="35"/>
    </location>
</feature>
<proteinExistence type="predicted"/>
<evidence type="ECO:0000313" key="4">
    <source>
        <dbReference type="Proteomes" id="UP000629619"/>
    </source>
</evidence>
<gene>
    <name evidence="3" type="ORF">Asi03nite_54910</name>
</gene>
<dbReference type="RefSeq" id="WP_203683338.1">
    <property type="nucleotide sequence ID" value="NZ_BOMW01000057.1"/>
</dbReference>
<feature type="region of interest" description="Disordered" evidence="1">
    <location>
        <begin position="228"/>
        <end position="369"/>
    </location>
</feature>
<feature type="region of interest" description="Disordered" evidence="1">
    <location>
        <begin position="124"/>
        <end position="152"/>
    </location>
</feature>
<comment type="caution">
    <text evidence="3">The sequence shown here is derived from an EMBL/GenBank/DDBJ whole genome shotgun (WGS) entry which is preliminary data.</text>
</comment>
<name>A0A919NBM6_9ACTN</name>
<organism evidence="3 4">
    <name type="scientific">Actinoplanes siamensis</name>
    <dbReference type="NCBI Taxonomy" id="1223317"/>
    <lineage>
        <taxon>Bacteria</taxon>
        <taxon>Bacillati</taxon>
        <taxon>Actinomycetota</taxon>
        <taxon>Actinomycetes</taxon>
        <taxon>Micromonosporales</taxon>
        <taxon>Micromonosporaceae</taxon>
        <taxon>Actinoplanes</taxon>
    </lineage>
</organism>
<keyword evidence="2" id="KW-0812">Transmembrane</keyword>
<dbReference type="EMBL" id="BOMW01000057">
    <property type="protein sequence ID" value="GIF07953.1"/>
    <property type="molecule type" value="Genomic_DNA"/>
</dbReference>
<feature type="compositionally biased region" description="Low complexity" evidence="1">
    <location>
        <begin position="319"/>
        <end position="369"/>
    </location>
</feature>
<reference evidence="3" key="1">
    <citation type="submission" date="2021-01" db="EMBL/GenBank/DDBJ databases">
        <title>Whole genome shotgun sequence of Actinoplanes siamensis NBRC 109076.</title>
        <authorList>
            <person name="Komaki H."/>
            <person name="Tamura T."/>
        </authorList>
    </citation>
    <scope>NUCLEOTIDE SEQUENCE</scope>
    <source>
        <strain evidence="3">NBRC 109076</strain>
    </source>
</reference>
<keyword evidence="2" id="KW-0472">Membrane</keyword>
<dbReference type="InterPro" id="IPR046096">
    <property type="entry name" value="DUF6114"/>
</dbReference>
<feature type="transmembrane region" description="Helical" evidence="2">
    <location>
        <begin position="76"/>
        <end position="93"/>
    </location>
</feature>
<dbReference type="AlphaFoldDB" id="A0A919NBM6"/>
<protein>
    <submittedName>
        <fullName evidence="3">Uncharacterized protein</fullName>
    </submittedName>
</protein>
<feature type="compositionally biased region" description="Low complexity" evidence="1">
    <location>
        <begin position="241"/>
        <end position="281"/>
    </location>
</feature>
<keyword evidence="4" id="KW-1185">Reference proteome</keyword>